<dbReference type="Proteomes" id="UP000886805">
    <property type="component" value="Unassembled WGS sequence"/>
</dbReference>
<feature type="transmembrane region" description="Helical" evidence="1">
    <location>
        <begin position="12"/>
        <end position="35"/>
    </location>
</feature>
<sequence>MLGKLFKHEWKAISKLLLVLHGFILIFAILSRIFFEASGGFDVATSAGAGTAVSVIAGLLIFFLMLILFCAAVFTSIYIGYRFYKNVFTEQGYLTHTLPVTPAQIIVSKGLTGLLWTVIDFIVLVVAMLIMFANGDFMSVLLPALGRFFHYLSALPAFCWIFLIMLLLSPFLTILHLYFCVAVGSLVPNHKILGAIGVYIISYVAIQIFSAVVLALTGIGFGVANIDTTGMTGAETMYYLGSLLTPMFLIILLCEIIATFVCFFVTKYIMTKKLNLE</sequence>
<feature type="transmembrane region" description="Helical" evidence="1">
    <location>
        <begin position="192"/>
        <end position="223"/>
    </location>
</feature>
<reference evidence="2" key="2">
    <citation type="submission" date="2021-04" db="EMBL/GenBank/DDBJ databases">
        <authorList>
            <person name="Gilroy R."/>
        </authorList>
    </citation>
    <scope>NUCLEOTIDE SEQUENCE</scope>
    <source>
        <strain evidence="2">ChiSxjej3B15-1167</strain>
    </source>
</reference>
<gene>
    <name evidence="2" type="ORF">H9849_00835</name>
</gene>
<feature type="transmembrane region" description="Helical" evidence="1">
    <location>
        <begin position="114"/>
        <end position="134"/>
    </location>
</feature>
<keyword evidence="1" id="KW-0472">Membrane</keyword>
<dbReference type="AlphaFoldDB" id="A0A9D1X243"/>
<keyword evidence="1" id="KW-1133">Transmembrane helix</keyword>
<accession>A0A9D1X243</accession>
<feature type="transmembrane region" description="Helical" evidence="1">
    <location>
        <begin position="55"/>
        <end position="81"/>
    </location>
</feature>
<proteinExistence type="predicted"/>
<name>A0A9D1X243_9FIRM</name>
<dbReference type="EMBL" id="DXEQ01000019">
    <property type="protein sequence ID" value="HIX71543.1"/>
    <property type="molecule type" value="Genomic_DNA"/>
</dbReference>
<evidence type="ECO:0000313" key="3">
    <source>
        <dbReference type="Proteomes" id="UP000886805"/>
    </source>
</evidence>
<organism evidence="2 3">
    <name type="scientific">Candidatus Anaerobutyricum stercoripullorum</name>
    <dbReference type="NCBI Taxonomy" id="2838456"/>
    <lineage>
        <taxon>Bacteria</taxon>
        <taxon>Bacillati</taxon>
        <taxon>Bacillota</taxon>
        <taxon>Clostridia</taxon>
        <taxon>Lachnospirales</taxon>
        <taxon>Lachnospiraceae</taxon>
        <taxon>Anaerobutyricum</taxon>
    </lineage>
</organism>
<feature type="transmembrane region" description="Helical" evidence="1">
    <location>
        <begin position="243"/>
        <end position="265"/>
    </location>
</feature>
<protein>
    <submittedName>
        <fullName evidence="2">Uncharacterized protein</fullName>
    </submittedName>
</protein>
<comment type="caution">
    <text evidence="2">The sequence shown here is derived from an EMBL/GenBank/DDBJ whole genome shotgun (WGS) entry which is preliminary data.</text>
</comment>
<reference evidence="2" key="1">
    <citation type="journal article" date="2021" name="PeerJ">
        <title>Extensive microbial diversity within the chicken gut microbiome revealed by metagenomics and culture.</title>
        <authorList>
            <person name="Gilroy R."/>
            <person name="Ravi A."/>
            <person name="Getino M."/>
            <person name="Pursley I."/>
            <person name="Horton D.L."/>
            <person name="Alikhan N.F."/>
            <person name="Baker D."/>
            <person name="Gharbi K."/>
            <person name="Hall N."/>
            <person name="Watson M."/>
            <person name="Adriaenssens E.M."/>
            <person name="Foster-Nyarko E."/>
            <person name="Jarju S."/>
            <person name="Secka A."/>
            <person name="Antonio M."/>
            <person name="Oren A."/>
            <person name="Chaudhuri R.R."/>
            <person name="La Ragione R."/>
            <person name="Hildebrand F."/>
            <person name="Pallen M.J."/>
        </authorList>
    </citation>
    <scope>NUCLEOTIDE SEQUENCE</scope>
    <source>
        <strain evidence="2">ChiSxjej3B15-1167</strain>
    </source>
</reference>
<keyword evidence="1" id="KW-0812">Transmembrane</keyword>
<feature type="transmembrane region" description="Helical" evidence="1">
    <location>
        <begin position="154"/>
        <end position="180"/>
    </location>
</feature>
<evidence type="ECO:0000256" key="1">
    <source>
        <dbReference type="SAM" id="Phobius"/>
    </source>
</evidence>
<evidence type="ECO:0000313" key="2">
    <source>
        <dbReference type="EMBL" id="HIX71543.1"/>
    </source>
</evidence>